<keyword evidence="19" id="KW-1185">Reference proteome</keyword>
<dbReference type="Pfam" id="PF02875">
    <property type="entry name" value="Mur_ligase_C"/>
    <property type="match status" value="1"/>
</dbReference>
<feature type="binding site" evidence="14">
    <location>
        <begin position="147"/>
        <end position="153"/>
    </location>
    <ligand>
        <name>ATP</name>
        <dbReference type="ChEBI" id="CHEBI:30616"/>
    </ligand>
</feature>
<dbReference type="NCBIfam" id="TIGR01082">
    <property type="entry name" value="murC"/>
    <property type="match status" value="1"/>
</dbReference>
<keyword evidence="4 14" id="KW-0963">Cytoplasm</keyword>
<evidence type="ECO:0000256" key="9">
    <source>
        <dbReference type="ARBA" id="ARBA00022960"/>
    </source>
</evidence>
<evidence type="ECO:0000256" key="2">
    <source>
        <dbReference type="ARBA" id="ARBA00004752"/>
    </source>
</evidence>
<evidence type="ECO:0000259" key="17">
    <source>
        <dbReference type="Pfam" id="PF08245"/>
    </source>
</evidence>
<dbReference type="PANTHER" id="PTHR43445">
    <property type="entry name" value="UDP-N-ACETYLMURAMATE--L-ALANINE LIGASE-RELATED"/>
    <property type="match status" value="1"/>
</dbReference>
<accession>A0ABN5DML8</accession>
<sequence length="494" mass="51832">MTTSSDFLSHLRPFSPGEVRTMLRPGAVVTAAAWPEENVRKIHVIRIGGAGMSAVARLALEAGLEVTGSESQEGRFLPPLRELGARITVGFDADSVEEDTDLVIVSTAVRADNPEVRRAHELSIPVIHRAAGLAGLLGEHAIIAVAGTHGKTTTSAMATLALRAAGVEPAWAVGAAVAQLGANASQGASEYAVVEADESDGSFVAFAPSVLVLTNFEADHLDFHGTEQNLRAVLSAFAARLAETNGTLVACADDPGAHAFALDARDAGLRVVLYGEHSEATWRIVADHSNASGAHVQVVAPDGQNVDLALRVPGRHNVLNGLGVLAALDILGIERESALAGLAEFEGADRRFQVAGEVNDVAVIDDYAHHPREVAAALAAGRERAEGGRLVAVFQPHLFSRTKAFTREFAEALSLADEAVLLPIYSAREDFDPSIRSEDIAALVDGGARVLEADDVPNYLAEHAHDARVILMMGAGDIVDVSPHVLEALKARGA</sequence>
<dbReference type="InterPro" id="IPR013221">
    <property type="entry name" value="Mur_ligase_cen"/>
</dbReference>
<evidence type="ECO:0000256" key="3">
    <source>
        <dbReference type="ARBA" id="ARBA00012211"/>
    </source>
</evidence>
<evidence type="ECO:0000256" key="11">
    <source>
        <dbReference type="ARBA" id="ARBA00023306"/>
    </source>
</evidence>
<dbReference type="InterPro" id="IPR005758">
    <property type="entry name" value="UDP-N-AcMur_Ala_ligase_MurC"/>
</dbReference>
<evidence type="ECO:0000256" key="6">
    <source>
        <dbReference type="ARBA" id="ARBA00022618"/>
    </source>
</evidence>
<dbReference type="Pfam" id="PF01225">
    <property type="entry name" value="Mur_ligase"/>
    <property type="match status" value="1"/>
</dbReference>
<dbReference type="InterPro" id="IPR050061">
    <property type="entry name" value="MurCDEF_pg_biosynth"/>
</dbReference>
<name>A0ABN5DML8_9MICO</name>
<comment type="similarity">
    <text evidence="14">Belongs to the MurCDEF family.</text>
</comment>
<evidence type="ECO:0000259" key="16">
    <source>
        <dbReference type="Pfam" id="PF02875"/>
    </source>
</evidence>
<evidence type="ECO:0000256" key="14">
    <source>
        <dbReference type="HAMAP-Rule" id="MF_00046"/>
    </source>
</evidence>
<keyword evidence="12 14" id="KW-0961">Cell wall biogenesis/degradation</keyword>
<dbReference type="Gene3D" id="3.90.190.20">
    <property type="entry name" value="Mur ligase, C-terminal domain"/>
    <property type="match status" value="1"/>
</dbReference>
<keyword evidence="11 14" id="KW-0131">Cell cycle</keyword>
<evidence type="ECO:0000256" key="4">
    <source>
        <dbReference type="ARBA" id="ARBA00022490"/>
    </source>
</evidence>
<gene>
    <name evidence="14 18" type="primary">murC</name>
    <name evidence="18" type="ORF">COP05_03090</name>
</gene>
<evidence type="ECO:0000256" key="5">
    <source>
        <dbReference type="ARBA" id="ARBA00022598"/>
    </source>
</evidence>
<keyword evidence="7 14" id="KW-0547">Nucleotide-binding</keyword>
<feature type="domain" description="Mur ligase central" evidence="17">
    <location>
        <begin position="145"/>
        <end position="327"/>
    </location>
</feature>
<organism evidence="18 19">
    <name type="scientific">Dermabacter jinjuensis</name>
    <dbReference type="NCBI Taxonomy" id="1667168"/>
    <lineage>
        <taxon>Bacteria</taxon>
        <taxon>Bacillati</taxon>
        <taxon>Actinomycetota</taxon>
        <taxon>Actinomycetes</taxon>
        <taxon>Micrococcales</taxon>
        <taxon>Dermabacteraceae</taxon>
        <taxon>Dermabacter</taxon>
    </lineage>
</organism>
<evidence type="ECO:0000256" key="1">
    <source>
        <dbReference type="ARBA" id="ARBA00004496"/>
    </source>
</evidence>
<reference evidence="18 19" key="1">
    <citation type="journal article" date="2016" name="Int. J. Syst. Evol. Microbiol.">
        <title>Dermabacter jinjuensis sp. nov., a novel species of the genus Dermabacter isolated from a clinical specimen.</title>
        <authorList>
            <person name="Park Y.K."/>
            <person name="Lee K.M."/>
            <person name="Lee W.K."/>
            <person name="Cho M.J."/>
            <person name="Lee H.S."/>
            <person name="Cho Y.G."/>
            <person name="Lee Y.C."/>
            <person name="Lee W.K."/>
            <person name="Seong W.K."/>
            <person name="Hwang K.J."/>
        </authorList>
    </citation>
    <scope>NUCLEOTIDE SEQUENCE [LARGE SCALE GENOMIC DNA]</scope>
    <source>
        <strain evidence="18 19">32T</strain>
    </source>
</reference>
<dbReference type="Proteomes" id="UP000815698">
    <property type="component" value="Chromosome"/>
</dbReference>
<dbReference type="HAMAP" id="MF_00046">
    <property type="entry name" value="MurC"/>
    <property type="match status" value="1"/>
</dbReference>
<dbReference type="Pfam" id="PF08245">
    <property type="entry name" value="Mur_ligase_M"/>
    <property type="match status" value="1"/>
</dbReference>
<dbReference type="InterPro" id="IPR036615">
    <property type="entry name" value="Mur_ligase_C_dom_sf"/>
</dbReference>
<dbReference type="SUPFAM" id="SSF51984">
    <property type="entry name" value="MurCD N-terminal domain"/>
    <property type="match status" value="1"/>
</dbReference>
<dbReference type="PANTHER" id="PTHR43445:SF3">
    <property type="entry name" value="UDP-N-ACETYLMURAMATE--L-ALANINE LIGASE"/>
    <property type="match status" value="1"/>
</dbReference>
<dbReference type="Gene3D" id="3.40.1190.10">
    <property type="entry name" value="Mur-like, catalytic domain"/>
    <property type="match status" value="1"/>
</dbReference>
<evidence type="ECO:0000256" key="8">
    <source>
        <dbReference type="ARBA" id="ARBA00022840"/>
    </source>
</evidence>
<evidence type="ECO:0000256" key="12">
    <source>
        <dbReference type="ARBA" id="ARBA00023316"/>
    </source>
</evidence>
<evidence type="ECO:0000259" key="15">
    <source>
        <dbReference type="Pfam" id="PF01225"/>
    </source>
</evidence>
<dbReference type="InterPro" id="IPR036565">
    <property type="entry name" value="Mur-like_cat_sf"/>
</dbReference>
<dbReference type="RefSeq" id="WP_096882654.1">
    <property type="nucleotide sequence ID" value="NZ_CP023482.1"/>
</dbReference>
<comment type="pathway">
    <text evidence="2 14">Cell wall biogenesis; peptidoglycan biosynthesis.</text>
</comment>
<evidence type="ECO:0000256" key="13">
    <source>
        <dbReference type="ARBA" id="ARBA00047833"/>
    </source>
</evidence>
<feature type="domain" description="Mur ligase C-terminal" evidence="16">
    <location>
        <begin position="350"/>
        <end position="476"/>
    </location>
</feature>
<evidence type="ECO:0000313" key="19">
    <source>
        <dbReference type="Proteomes" id="UP000815698"/>
    </source>
</evidence>
<comment type="function">
    <text evidence="14">Cell wall formation.</text>
</comment>
<dbReference type="SUPFAM" id="SSF53623">
    <property type="entry name" value="MurD-like peptide ligases, catalytic domain"/>
    <property type="match status" value="1"/>
</dbReference>
<proteinExistence type="inferred from homology"/>
<dbReference type="EC" id="6.3.2.8" evidence="3 14"/>
<protein>
    <recommendedName>
        <fullName evidence="3 14">UDP-N-acetylmuramate--L-alanine ligase</fullName>
        <ecNumber evidence="3 14">6.3.2.8</ecNumber>
    </recommendedName>
    <alternativeName>
        <fullName evidence="14">UDP-N-acetylmuramoyl-L-alanine synthetase</fullName>
    </alternativeName>
</protein>
<dbReference type="Gene3D" id="3.40.50.720">
    <property type="entry name" value="NAD(P)-binding Rossmann-like Domain"/>
    <property type="match status" value="1"/>
</dbReference>
<dbReference type="GO" id="GO:0016874">
    <property type="term" value="F:ligase activity"/>
    <property type="evidence" value="ECO:0007669"/>
    <property type="project" value="UniProtKB-KW"/>
</dbReference>
<dbReference type="SUPFAM" id="SSF53244">
    <property type="entry name" value="MurD-like peptide ligases, peptide-binding domain"/>
    <property type="match status" value="1"/>
</dbReference>
<keyword evidence="5 14" id="KW-0436">Ligase</keyword>
<feature type="domain" description="Mur ligase N-terminal catalytic" evidence="15">
    <location>
        <begin position="41"/>
        <end position="137"/>
    </location>
</feature>
<comment type="subcellular location">
    <subcellularLocation>
        <location evidence="1 14">Cytoplasm</location>
    </subcellularLocation>
</comment>
<evidence type="ECO:0000256" key="7">
    <source>
        <dbReference type="ARBA" id="ARBA00022741"/>
    </source>
</evidence>
<keyword evidence="6 14" id="KW-0132">Cell division</keyword>
<dbReference type="InterPro" id="IPR004101">
    <property type="entry name" value="Mur_ligase_C"/>
</dbReference>
<keyword evidence="8 14" id="KW-0067">ATP-binding</keyword>
<evidence type="ECO:0000313" key="18">
    <source>
        <dbReference type="EMBL" id="ATH96192.1"/>
    </source>
</evidence>
<evidence type="ECO:0000256" key="10">
    <source>
        <dbReference type="ARBA" id="ARBA00022984"/>
    </source>
</evidence>
<keyword evidence="10 14" id="KW-0573">Peptidoglycan synthesis</keyword>
<comment type="catalytic activity">
    <reaction evidence="13 14">
        <text>UDP-N-acetyl-alpha-D-muramate + L-alanine + ATP = UDP-N-acetyl-alpha-D-muramoyl-L-alanine + ADP + phosphate + H(+)</text>
        <dbReference type="Rhea" id="RHEA:23372"/>
        <dbReference type="ChEBI" id="CHEBI:15378"/>
        <dbReference type="ChEBI" id="CHEBI:30616"/>
        <dbReference type="ChEBI" id="CHEBI:43474"/>
        <dbReference type="ChEBI" id="CHEBI:57972"/>
        <dbReference type="ChEBI" id="CHEBI:70757"/>
        <dbReference type="ChEBI" id="CHEBI:83898"/>
        <dbReference type="ChEBI" id="CHEBI:456216"/>
        <dbReference type="EC" id="6.3.2.8"/>
    </reaction>
</comment>
<dbReference type="InterPro" id="IPR000713">
    <property type="entry name" value="Mur_ligase_N"/>
</dbReference>
<keyword evidence="9 14" id="KW-0133">Cell shape</keyword>
<dbReference type="EMBL" id="CP023482">
    <property type="protein sequence ID" value="ATH96192.1"/>
    <property type="molecule type" value="Genomic_DNA"/>
</dbReference>